<dbReference type="SUPFAM" id="SSF46689">
    <property type="entry name" value="Homeodomain-like"/>
    <property type="match status" value="2"/>
</dbReference>
<dbReference type="EMBL" id="BAAAMU010000046">
    <property type="protein sequence ID" value="GAA1652264.1"/>
    <property type="molecule type" value="Genomic_DNA"/>
</dbReference>
<keyword evidence="2" id="KW-0238">DNA-binding</keyword>
<dbReference type="InterPro" id="IPR018060">
    <property type="entry name" value="HTH_AraC"/>
</dbReference>
<keyword evidence="3" id="KW-0804">Transcription</keyword>
<feature type="domain" description="HTH araC/xylS-type" evidence="4">
    <location>
        <begin position="224"/>
        <end position="327"/>
    </location>
</feature>
<evidence type="ECO:0000256" key="3">
    <source>
        <dbReference type="ARBA" id="ARBA00023163"/>
    </source>
</evidence>
<gene>
    <name evidence="5" type="ORF">GCM10009733_056920</name>
</gene>
<dbReference type="PROSITE" id="PS01124">
    <property type="entry name" value="HTH_ARAC_FAMILY_2"/>
    <property type="match status" value="1"/>
</dbReference>
<dbReference type="InterPro" id="IPR009057">
    <property type="entry name" value="Homeodomain-like_sf"/>
</dbReference>
<dbReference type="SMART" id="SM00342">
    <property type="entry name" value="HTH_ARAC"/>
    <property type="match status" value="1"/>
</dbReference>
<accession>A0ABP4RHT2</accession>
<dbReference type="Proteomes" id="UP001500064">
    <property type="component" value="Unassembled WGS sequence"/>
</dbReference>
<dbReference type="Gene3D" id="1.10.10.60">
    <property type="entry name" value="Homeodomain-like"/>
    <property type="match status" value="1"/>
</dbReference>
<protein>
    <submittedName>
        <fullName evidence="5">AraC family transcriptional regulator</fullName>
    </submittedName>
</protein>
<evidence type="ECO:0000313" key="5">
    <source>
        <dbReference type="EMBL" id="GAA1652264.1"/>
    </source>
</evidence>
<organism evidence="5 6">
    <name type="scientific">Nonomuraea maheshkhaliensis</name>
    <dbReference type="NCBI Taxonomy" id="419590"/>
    <lineage>
        <taxon>Bacteria</taxon>
        <taxon>Bacillati</taxon>
        <taxon>Actinomycetota</taxon>
        <taxon>Actinomycetes</taxon>
        <taxon>Streptosporangiales</taxon>
        <taxon>Streptosporangiaceae</taxon>
        <taxon>Nonomuraea</taxon>
    </lineage>
</organism>
<evidence type="ECO:0000256" key="2">
    <source>
        <dbReference type="ARBA" id="ARBA00023125"/>
    </source>
</evidence>
<dbReference type="CDD" id="cd00043">
    <property type="entry name" value="CYCLIN_SF"/>
    <property type="match status" value="1"/>
</dbReference>
<reference evidence="6" key="1">
    <citation type="journal article" date="2019" name="Int. J. Syst. Evol. Microbiol.">
        <title>The Global Catalogue of Microorganisms (GCM) 10K type strain sequencing project: providing services to taxonomists for standard genome sequencing and annotation.</title>
        <authorList>
            <consortium name="The Broad Institute Genomics Platform"/>
            <consortium name="The Broad Institute Genome Sequencing Center for Infectious Disease"/>
            <person name="Wu L."/>
            <person name="Ma J."/>
        </authorList>
    </citation>
    <scope>NUCLEOTIDE SEQUENCE [LARGE SCALE GENOMIC DNA]</scope>
    <source>
        <strain evidence="6">JCM 13929</strain>
    </source>
</reference>
<evidence type="ECO:0000313" key="6">
    <source>
        <dbReference type="Proteomes" id="UP001500064"/>
    </source>
</evidence>
<proteinExistence type="predicted"/>
<dbReference type="PANTHER" id="PTHR46796">
    <property type="entry name" value="HTH-TYPE TRANSCRIPTIONAL ACTIVATOR RHAS-RELATED"/>
    <property type="match status" value="1"/>
</dbReference>
<dbReference type="Pfam" id="PF14525">
    <property type="entry name" value="AraC_binding_2"/>
    <property type="match status" value="1"/>
</dbReference>
<dbReference type="Pfam" id="PF12833">
    <property type="entry name" value="HTH_18"/>
    <property type="match status" value="1"/>
</dbReference>
<comment type="caution">
    <text evidence="5">The sequence shown here is derived from an EMBL/GenBank/DDBJ whole genome shotgun (WGS) entry which is preliminary data.</text>
</comment>
<evidence type="ECO:0000259" key="4">
    <source>
        <dbReference type="PROSITE" id="PS01124"/>
    </source>
</evidence>
<name>A0ABP4RHT2_9ACTN</name>
<keyword evidence="1" id="KW-0805">Transcription regulation</keyword>
<dbReference type="InterPro" id="IPR050204">
    <property type="entry name" value="AraC_XylS_family_regulators"/>
</dbReference>
<sequence>MKNVNAPERECAAGLSIKYPAVAAEVDQLRELLEQQYPSYFLHIIKPHPSGARYQLLHTGKATLYTASYGGEIRTGTSESMNFYAIMPLRGAGEVAINGEDVSAPISLIGPQQKIDMRWSIDHEVMVMQIPSALLQEALEPYLGDPVKERLRFEPRADTGSALGRTFSMLSSIGAAGSLPFSASQLAEHHFEQFLLHTLLSSQPHNYSHELGRPPASWTSAALRRAIRYCEDHAGEPITLADIAAAARVSVRTLQLGFREQLQTTPMAYLRSVRLAHAHADLVHIAGTDSPATVTDVALRWGFTHLGRFAALYRQTYGRPPSSTRQGRR</sequence>
<dbReference type="InterPro" id="IPR035418">
    <property type="entry name" value="AraC-bd_2"/>
</dbReference>
<evidence type="ECO:0000256" key="1">
    <source>
        <dbReference type="ARBA" id="ARBA00023015"/>
    </source>
</evidence>
<dbReference type="PANTHER" id="PTHR46796:SF12">
    <property type="entry name" value="HTH-TYPE DNA-BINDING TRANSCRIPTIONAL ACTIVATOR EUTR"/>
    <property type="match status" value="1"/>
</dbReference>
<keyword evidence="6" id="KW-1185">Reference proteome</keyword>